<accession>A0A9D8PZN6</accession>
<feature type="non-terminal residue" evidence="2">
    <location>
        <position position="1"/>
    </location>
</feature>
<feature type="repeat" description="TPR" evidence="1">
    <location>
        <begin position="147"/>
        <end position="180"/>
    </location>
</feature>
<evidence type="ECO:0000313" key="2">
    <source>
        <dbReference type="EMBL" id="MBN8797996.1"/>
    </source>
</evidence>
<dbReference type="Pfam" id="PF13432">
    <property type="entry name" value="TPR_16"/>
    <property type="match status" value="2"/>
</dbReference>
<protein>
    <submittedName>
        <fullName evidence="2">Tetratricopeptide repeat protein</fullName>
    </submittedName>
</protein>
<proteinExistence type="predicted"/>
<dbReference type="EMBL" id="JAFKMG010000153">
    <property type="protein sequence ID" value="MBN8797996.1"/>
    <property type="molecule type" value="Genomic_DNA"/>
</dbReference>
<name>A0A9D8PZN6_9GAMM</name>
<comment type="caution">
    <text evidence="2">The sequence shown here is derived from an EMBL/GenBank/DDBJ whole genome shotgun (WGS) entry which is preliminary data.</text>
</comment>
<organism evidence="2 3">
    <name type="scientific">Stenotrophomonas nitritireducens</name>
    <dbReference type="NCBI Taxonomy" id="83617"/>
    <lineage>
        <taxon>Bacteria</taxon>
        <taxon>Pseudomonadati</taxon>
        <taxon>Pseudomonadota</taxon>
        <taxon>Gammaproteobacteria</taxon>
        <taxon>Lysobacterales</taxon>
        <taxon>Lysobacteraceae</taxon>
        <taxon>Stenotrophomonas</taxon>
    </lineage>
</organism>
<dbReference type="Gene3D" id="1.25.40.10">
    <property type="entry name" value="Tetratricopeptide repeat domain"/>
    <property type="match status" value="2"/>
</dbReference>
<dbReference type="AlphaFoldDB" id="A0A9D8PZN6"/>
<dbReference type="PANTHER" id="PTHR12558:SF13">
    <property type="entry name" value="CELL DIVISION CYCLE PROTEIN 27 HOMOLOG"/>
    <property type="match status" value="1"/>
</dbReference>
<dbReference type="SUPFAM" id="SSF48452">
    <property type="entry name" value="TPR-like"/>
    <property type="match status" value="2"/>
</dbReference>
<dbReference type="Pfam" id="PF14559">
    <property type="entry name" value="TPR_19"/>
    <property type="match status" value="1"/>
</dbReference>
<reference evidence="2" key="1">
    <citation type="submission" date="2021-02" db="EMBL/GenBank/DDBJ databases">
        <title>Thiocyanate and organic carbon inputs drive convergent selection for specific autotrophic Afipia and Thiobacillus strains within complex microbiomes.</title>
        <authorList>
            <person name="Huddy R.J."/>
            <person name="Sachdeva R."/>
            <person name="Kadzinga F."/>
            <person name="Kantor R.S."/>
            <person name="Harrison S.T.L."/>
            <person name="Banfield J.F."/>
        </authorList>
    </citation>
    <scope>NUCLEOTIDE SEQUENCE</scope>
    <source>
        <strain evidence="2">SCN18_10_11_15_R1_P_69_7</strain>
    </source>
</reference>
<sequence>RQWVGAEPQQPQAHRWLALALQQQGDAAAAQASLEQALALAPDDAALHLQHAGLLLAQRRIDDAGQALERTTALNPNEFSAYLMQAHLALAREDIEEAERLGRMAARVEPDSPELGAIEGMVALRRGDADRALAVLSAASRRLPDDPRVLYALGFAYLAKDLLAFAEQAFRRVVELNPSNRALQGLLVQLALRQGHPDRAAEVMRQVLSTPEGDTLGMRRLAGELELASGQPLQALEYLRPLLAELPGDRATLQMLLVAWQRLGREEEARADLDAALAAEPQLHDLWLARLAVEPVGSPEAVEVVERWLAAMPDHLPALEARLSLHDMSGEADAAEAVARRIVALEPGRVSGEQRIVEALLAREPAAAIAHVQALIDSAPEAAHPELRVWLGVVQDRADEPAAALATWLRRRRDDPNNGSPSGVRLVPLSIV</sequence>
<dbReference type="InterPro" id="IPR019734">
    <property type="entry name" value="TPR_rpt"/>
</dbReference>
<dbReference type="PROSITE" id="PS50005">
    <property type="entry name" value="TPR"/>
    <property type="match status" value="1"/>
</dbReference>
<dbReference type="SMART" id="SM00028">
    <property type="entry name" value="TPR"/>
    <property type="match status" value="5"/>
</dbReference>
<evidence type="ECO:0000313" key="3">
    <source>
        <dbReference type="Proteomes" id="UP000664815"/>
    </source>
</evidence>
<evidence type="ECO:0000256" key="1">
    <source>
        <dbReference type="PROSITE-ProRule" id="PRU00339"/>
    </source>
</evidence>
<dbReference type="PANTHER" id="PTHR12558">
    <property type="entry name" value="CELL DIVISION CYCLE 16,23,27"/>
    <property type="match status" value="1"/>
</dbReference>
<dbReference type="InterPro" id="IPR011990">
    <property type="entry name" value="TPR-like_helical_dom_sf"/>
</dbReference>
<dbReference type="Proteomes" id="UP000664815">
    <property type="component" value="Unassembled WGS sequence"/>
</dbReference>
<keyword evidence="1" id="KW-0802">TPR repeat</keyword>
<gene>
    <name evidence="2" type="ORF">J0H45_01355</name>
</gene>